<keyword evidence="1" id="KW-0812">Transmembrane</keyword>
<proteinExistence type="predicted"/>
<dbReference type="EMBL" id="GL376628">
    <property type="status" value="NOT_ANNOTATED_CDS"/>
    <property type="molecule type" value="Genomic_DNA"/>
</dbReference>
<keyword evidence="3" id="KW-1185">Reference proteome</keyword>
<dbReference type="Proteomes" id="UP000019132">
    <property type="component" value="Unassembled WGS sequence"/>
</dbReference>
<keyword evidence="1" id="KW-1133">Transmembrane helix</keyword>
<dbReference type="HOGENOM" id="CLU_1211898_0_0_1"/>
<dbReference type="InParanoid" id="K3WCI9"/>
<dbReference type="AlphaFoldDB" id="K3WCI9"/>
<organism evidence="2 3">
    <name type="scientific">Globisporangium ultimum (strain ATCC 200006 / CBS 805.95 / DAOM BR144)</name>
    <name type="common">Pythium ultimum</name>
    <dbReference type="NCBI Taxonomy" id="431595"/>
    <lineage>
        <taxon>Eukaryota</taxon>
        <taxon>Sar</taxon>
        <taxon>Stramenopiles</taxon>
        <taxon>Oomycota</taxon>
        <taxon>Peronosporomycetes</taxon>
        <taxon>Pythiales</taxon>
        <taxon>Pythiaceae</taxon>
        <taxon>Globisporangium</taxon>
    </lineage>
</organism>
<keyword evidence="1" id="KW-0472">Membrane</keyword>
<reference evidence="3" key="2">
    <citation type="submission" date="2010-04" db="EMBL/GenBank/DDBJ databases">
        <authorList>
            <person name="Buell R."/>
            <person name="Hamilton J."/>
            <person name="Hostetler J."/>
        </authorList>
    </citation>
    <scope>NUCLEOTIDE SEQUENCE [LARGE SCALE GENOMIC DNA]</scope>
    <source>
        <strain evidence="3">DAOM:BR144</strain>
    </source>
</reference>
<protein>
    <submittedName>
        <fullName evidence="2">Uncharacterized protein</fullName>
    </submittedName>
</protein>
<dbReference type="eggNOG" id="ENOG502SMJY">
    <property type="taxonomic scope" value="Eukaryota"/>
</dbReference>
<dbReference type="VEuPathDB" id="FungiDB:PYU1_G002677"/>
<sequence>MVYTGRRIAPDSLRLASATLRKCTQVVQDQVRRIAASKWQIVCGLYGWALWGFVLLLVFAQFLGIFWDSTTTTTHVVYGQNPLLGPYAASGTNDEPYSDRMIVCVRRGRLYKPAQLSAVLQEDKTELIGATGSGIHGYRVVKRESVGLAPETYDHHMNTCKMLAVTLDALFDSCTALEYNAARDNLRVVNNVYSKSMYLIAASLPMLIMPYWDNAMFPFGIGSRVLRVK</sequence>
<evidence type="ECO:0000313" key="2">
    <source>
        <dbReference type="EnsemblProtists" id="PYU1_T002680"/>
    </source>
</evidence>
<evidence type="ECO:0000313" key="3">
    <source>
        <dbReference type="Proteomes" id="UP000019132"/>
    </source>
</evidence>
<reference evidence="3" key="1">
    <citation type="journal article" date="2010" name="Genome Biol.">
        <title>Genome sequence of the necrotrophic plant pathogen Pythium ultimum reveals original pathogenicity mechanisms and effector repertoire.</title>
        <authorList>
            <person name="Levesque C.A."/>
            <person name="Brouwer H."/>
            <person name="Cano L."/>
            <person name="Hamilton J.P."/>
            <person name="Holt C."/>
            <person name="Huitema E."/>
            <person name="Raffaele S."/>
            <person name="Robideau G.P."/>
            <person name="Thines M."/>
            <person name="Win J."/>
            <person name="Zerillo M.M."/>
            <person name="Beakes G.W."/>
            <person name="Boore J.L."/>
            <person name="Busam D."/>
            <person name="Dumas B."/>
            <person name="Ferriera S."/>
            <person name="Fuerstenberg S.I."/>
            <person name="Gachon C.M."/>
            <person name="Gaulin E."/>
            <person name="Govers F."/>
            <person name="Grenville-Briggs L."/>
            <person name="Horner N."/>
            <person name="Hostetler J."/>
            <person name="Jiang R.H."/>
            <person name="Johnson J."/>
            <person name="Krajaejun T."/>
            <person name="Lin H."/>
            <person name="Meijer H.J."/>
            <person name="Moore B."/>
            <person name="Morris P."/>
            <person name="Phuntmart V."/>
            <person name="Puiu D."/>
            <person name="Shetty J."/>
            <person name="Stajich J.E."/>
            <person name="Tripathy S."/>
            <person name="Wawra S."/>
            <person name="van West P."/>
            <person name="Whitty B.R."/>
            <person name="Coutinho P.M."/>
            <person name="Henrissat B."/>
            <person name="Martin F."/>
            <person name="Thomas P.D."/>
            <person name="Tyler B.M."/>
            <person name="De Vries R.P."/>
            <person name="Kamoun S."/>
            <person name="Yandell M."/>
            <person name="Tisserat N."/>
            <person name="Buell C.R."/>
        </authorList>
    </citation>
    <scope>NUCLEOTIDE SEQUENCE</scope>
    <source>
        <strain evidence="3">DAOM:BR144</strain>
    </source>
</reference>
<evidence type="ECO:0000256" key="1">
    <source>
        <dbReference type="SAM" id="Phobius"/>
    </source>
</evidence>
<name>K3WCI9_GLOUD</name>
<reference evidence="2" key="3">
    <citation type="submission" date="2015-02" db="UniProtKB">
        <authorList>
            <consortium name="EnsemblProtists"/>
        </authorList>
    </citation>
    <scope>IDENTIFICATION</scope>
    <source>
        <strain evidence="2">DAOM BR144</strain>
    </source>
</reference>
<dbReference type="EnsemblProtists" id="PYU1_T002680">
    <property type="protein sequence ID" value="PYU1_T002680"/>
    <property type="gene ID" value="PYU1_G002677"/>
</dbReference>
<feature type="transmembrane region" description="Helical" evidence="1">
    <location>
        <begin position="41"/>
        <end position="67"/>
    </location>
</feature>
<accession>K3WCI9</accession>